<proteinExistence type="predicted"/>
<reference evidence="2" key="1">
    <citation type="submission" date="2022-11" db="EMBL/GenBank/DDBJ databases">
        <authorList>
            <person name="Scott C."/>
            <person name="Bruce N."/>
        </authorList>
    </citation>
    <scope>NUCLEOTIDE SEQUENCE</scope>
</reference>
<feature type="compositionally biased region" description="Basic and acidic residues" evidence="1">
    <location>
        <begin position="75"/>
        <end position="92"/>
    </location>
</feature>
<dbReference type="AlphaFoldDB" id="A0A9P1H6W2"/>
<gene>
    <name evidence="2" type="ORF">PPNO1_LOCUS6120</name>
</gene>
<keyword evidence="3" id="KW-1185">Reference proteome</keyword>
<sequence>MEEPFAECDLMSDNIFFWKADERGRNRKATTPHGTHQFCSEGVASLTTSAFCSLRLAYKLPQTTVNEQSRLLRRPTADRSRSRQGPRHHEFQGKGPALCNTAFRSGESRRETDSFSVMLKVLWVFEHPGYAIAHARLALNVSDSPFSTTPVKSP</sequence>
<accession>A0A9P1H6W2</accession>
<dbReference type="Proteomes" id="UP000838763">
    <property type="component" value="Unassembled WGS sequence"/>
</dbReference>
<dbReference type="EMBL" id="CALLCH030000015">
    <property type="protein sequence ID" value="CAI4216466.1"/>
    <property type="molecule type" value="Genomic_DNA"/>
</dbReference>
<evidence type="ECO:0000256" key="1">
    <source>
        <dbReference type="SAM" id="MobiDB-lite"/>
    </source>
</evidence>
<evidence type="ECO:0000313" key="3">
    <source>
        <dbReference type="Proteomes" id="UP000838763"/>
    </source>
</evidence>
<feature type="region of interest" description="Disordered" evidence="1">
    <location>
        <begin position="67"/>
        <end position="97"/>
    </location>
</feature>
<comment type="caution">
    <text evidence="2">The sequence shown here is derived from an EMBL/GenBank/DDBJ whole genome shotgun (WGS) entry which is preliminary data.</text>
</comment>
<name>A0A9P1H6W2_9PEZI</name>
<organism evidence="2 3">
    <name type="scientific">Parascedosporium putredinis</name>
    <dbReference type="NCBI Taxonomy" id="1442378"/>
    <lineage>
        <taxon>Eukaryota</taxon>
        <taxon>Fungi</taxon>
        <taxon>Dikarya</taxon>
        <taxon>Ascomycota</taxon>
        <taxon>Pezizomycotina</taxon>
        <taxon>Sordariomycetes</taxon>
        <taxon>Hypocreomycetidae</taxon>
        <taxon>Microascales</taxon>
        <taxon>Microascaceae</taxon>
        <taxon>Parascedosporium</taxon>
    </lineage>
</organism>
<evidence type="ECO:0000313" key="2">
    <source>
        <dbReference type="EMBL" id="CAI4216466.1"/>
    </source>
</evidence>
<protein>
    <submittedName>
        <fullName evidence="2">Uncharacterized protein</fullName>
    </submittedName>
</protein>